<keyword evidence="5" id="KW-0418">Kinase</keyword>
<dbReference type="STRING" id="1346330.M472_11905"/>
<dbReference type="Gene3D" id="3.40.50.300">
    <property type="entry name" value="P-loop containing nucleotide triphosphate hydrolases"/>
    <property type="match status" value="1"/>
</dbReference>
<comment type="caution">
    <text evidence="7">The sequence shown here is derived from an EMBL/GenBank/DDBJ whole genome shotgun (WGS) entry which is preliminary data.</text>
</comment>
<proteinExistence type="inferred from homology"/>
<keyword evidence="5" id="KW-0963">Cytoplasm</keyword>
<dbReference type="Pfam" id="PF01121">
    <property type="entry name" value="CoaE"/>
    <property type="match status" value="1"/>
</dbReference>
<dbReference type="AlphaFoldDB" id="U2HVC5"/>
<dbReference type="GO" id="GO:0004140">
    <property type="term" value="F:dephospho-CoA kinase activity"/>
    <property type="evidence" value="ECO:0007669"/>
    <property type="project" value="UniProtKB-UniRule"/>
</dbReference>
<evidence type="ECO:0000256" key="4">
    <source>
        <dbReference type="ARBA" id="ARBA00022993"/>
    </source>
</evidence>
<evidence type="ECO:0000313" key="8">
    <source>
        <dbReference type="Proteomes" id="UP000016584"/>
    </source>
</evidence>
<sequence length="202" mass="22863">MIGMGIKVGITGGIGSGKSYVARIFKTMGISFYDADQEAKLLMSDDLEIRNGLLAAFGPEVYQQDGALDRKWLALQVFEDREKLHVLNAIVHPVVIKHGRAWAERQTAPYSLKEAALLVESGSYKELDCLILVSAPEEVRIDRVMKRDDVSREEVIKRIDKQMPEAEKEKHAQFIIINDGVKPLLPQVLQIHNQILEREWSK</sequence>
<keyword evidence="5" id="KW-0808">Transferase</keyword>
<evidence type="ECO:0000256" key="5">
    <source>
        <dbReference type="HAMAP-Rule" id="MF_00376"/>
    </source>
</evidence>
<dbReference type="EMBL" id="ATDL01000015">
    <property type="protein sequence ID" value="ERJ59477.1"/>
    <property type="molecule type" value="Genomic_DNA"/>
</dbReference>
<feature type="binding site" evidence="5">
    <location>
        <begin position="15"/>
        <end position="20"/>
    </location>
    <ligand>
        <name>ATP</name>
        <dbReference type="ChEBI" id="CHEBI:30616"/>
    </ligand>
</feature>
<dbReference type="PATRIC" id="fig|1346330.5.peg.2823"/>
<evidence type="ECO:0000313" key="7">
    <source>
        <dbReference type="EMBL" id="ERJ59477.1"/>
    </source>
</evidence>
<dbReference type="eggNOG" id="COG0237">
    <property type="taxonomic scope" value="Bacteria"/>
</dbReference>
<reference evidence="7 8" key="1">
    <citation type="journal article" date="2013" name="Genome Announc.">
        <title>The Draft Genome Sequence of Sphingomonas paucimobilis Strain HER1398 (Proteobacteria), Host to the Giant PAU Phage, Indicates That It Is a Member of the Genus Sphingobacterium (Bacteroidetes).</title>
        <authorList>
            <person name="White R.A.III."/>
            <person name="Suttle C.A."/>
        </authorList>
    </citation>
    <scope>NUCLEOTIDE SEQUENCE [LARGE SCALE GENOMIC DNA]</scope>
    <source>
        <strain evidence="7 8">HER1398</strain>
    </source>
</reference>
<keyword evidence="4 5" id="KW-0173">Coenzyme A biosynthesis</keyword>
<dbReference type="Proteomes" id="UP000016584">
    <property type="component" value="Unassembled WGS sequence"/>
</dbReference>
<dbReference type="EC" id="2.7.1.24" evidence="5 6"/>
<dbReference type="GO" id="GO:0015937">
    <property type="term" value="P:coenzyme A biosynthetic process"/>
    <property type="evidence" value="ECO:0007669"/>
    <property type="project" value="UniProtKB-UniRule"/>
</dbReference>
<dbReference type="PROSITE" id="PS51219">
    <property type="entry name" value="DPCK"/>
    <property type="match status" value="1"/>
</dbReference>
<organism evidence="7 8">
    <name type="scientific">Sphingobacterium paucimobilis HER1398</name>
    <dbReference type="NCBI Taxonomy" id="1346330"/>
    <lineage>
        <taxon>Bacteria</taxon>
        <taxon>Pseudomonadati</taxon>
        <taxon>Bacteroidota</taxon>
        <taxon>Sphingobacteriia</taxon>
        <taxon>Sphingobacteriales</taxon>
        <taxon>Sphingobacteriaceae</taxon>
        <taxon>Sphingobacterium</taxon>
    </lineage>
</organism>
<protein>
    <recommendedName>
        <fullName evidence="5 6">Dephospho-CoA kinase</fullName>
        <ecNumber evidence="5 6">2.7.1.24</ecNumber>
    </recommendedName>
    <alternativeName>
        <fullName evidence="5">Dephosphocoenzyme A kinase</fullName>
    </alternativeName>
</protein>
<comment type="function">
    <text evidence="5">Catalyzes the phosphorylation of the 3'-hydroxyl group of dephosphocoenzyme A to form coenzyme A.</text>
</comment>
<dbReference type="UniPathway" id="UPA00241">
    <property type="reaction ID" value="UER00356"/>
</dbReference>
<gene>
    <name evidence="5" type="primary">coaE</name>
    <name evidence="7" type="ORF">M472_11905</name>
</gene>
<evidence type="ECO:0000256" key="3">
    <source>
        <dbReference type="ARBA" id="ARBA00022840"/>
    </source>
</evidence>
<dbReference type="PANTHER" id="PTHR10695:SF46">
    <property type="entry name" value="BIFUNCTIONAL COENZYME A SYNTHASE-RELATED"/>
    <property type="match status" value="1"/>
</dbReference>
<name>U2HVC5_9SPHI</name>
<dbReference type="InterPro" id="IPR027417">
    <property type="entry name" value="P-loop_NTPase"/>
</dbReference>
<dbReference type="GO" id="GO:0005524">
    <property type="term" value="F:ATP binding"/>
    <property type="evidence" value="ECO:0007669"/>
    <property type="project" value="UniProtKB-UniRule"/>
</dbReference>
<comment type="similarity">
    <text evidence="1 5">Belongs to the CoaE family.</text>
</comment>
<dbReference type="HAMAP" id="MF_00376">
    <property type="entry name" value="Dephospho_CoA_kinase"/>
    <property type="match status" value="1"/>
</dbReference>
<dbReference type="InterPro" id="IPR001977">
    <property type="entry name" value="Depp_CoAkinase"/>
</dbReference>
<comment type="catalytic activity">
    <reaction evidence="5">
        <text>3'-dephospho-CoA + ATP = ADP + CoA + H(+)</text>
        <dbReference type="Rhea" id="RHEA:18245"/>
        <dbReference type="ChEBI" id="CHEBI:15378"/>
        <dbReference type="ChEBI" id="CHEBI:30616"/>
        <dbReference type="ChEBI" id="CHEBI:57287"/>
        <dbReference type="ChEBI" id="CHEBI:57328"/>
        <dbReference type="ChEBI" id="CHEBI:456216"/>
        <dbReference type="EC" id="2.7.1.24"/>
    </reaction>
</comment>
<comment type="pathway">
    <text evidence="5">Cofactor biosynthesis; coenzyme A biosynthesis; CoA from (R)-pantothenate: step 5/5.</text>
</comment>
<dbReference type="GO" id="GO:0005737">
    <property type="term" value="C:cytoplasm"/>
    <property type="evidence" value="ECO:0007669"/>
    <property type="project" value="UniProtKB-SubCell"/>
</dbReference>
<dbReference type="SUPFAM" id="SSF52540">
    <property type="entry name" value="P-loop containing nucleoside triphosphate hydrolases"/>
    <property type="match status" value="1"/>
</dbReference>
<accession>U2HVC5</accession>
<dbReference type="NCBIfam" id="TIGR00152">
    <property type="entry name" value="dephospho-CoA kinase"/>
    <property type="match status" value="1"/>
</dbReference>
<evidence type="ECO:0000256" key="1">
    <source>
        <dbReference type="ARBA" id="ARBA00009018"/>
    </source>
</evidence>
<dbReference type="CDD" id="cd02022">
    <property type="entry name" value="DPCK"/>
    <property type="match status" value="1"/>
</dbReference>
<evidence type="ECO:0000256" key="2">
    <source>
        <dbReference type="ARBA" id="ARBA00022741"/>
    </source>
</evidence>
<dbReference type="PANTHER" id="PTHR10695">
    <property type="entry name" value="DEPHOSPHO-COA KINASE-RELATED"/>
    <property type="match status" value="1"/>
</dbReference>
<keyword evidence="2 5" id="KW-0547">Nucleotide-binding</keyword>
<evidence type="ECO:0000256" key="6">
    <source>
        <dbReference type="NCBIfam" id="TIGR00152"/>
    </source>
</evidence>
<keyword evidence="8" id="KW-1185">Reference proteome</keyword>
<keyword evidence="3 5" id="KW-0067">ATP-binding</keyword>
<comment type="subcellular location">
    <subcellularLocation>
        <location evidence="5">Cytoplasm</location>
    </subcellularLocation>
</comment>